<evidence type="ECO:0000259" key="7">
    <source>
        <dbReference type="PROSITE" id="PS51012"/>
    </source>
</evidence>
<comment type="similarity">
    <text evidence="6">Belongs to the ABC-2 integral membrane protein family.</text>
</comment>
<dbReference type="AlphaFoldDB" id="A0A4Z0HA94"/>
<keyword evidence="6" id="KW-1003">Cell membrane</keyword>
<sequence>MSSSTGPAPRCELRAVHALVLRELMRLTANPGQVAMLMLQPLLFLFTLGGGLSTLVPDHAVGGSYRSYLFPGVLLMSIQAPALNVGFRLIIDRDSGVLRETLVAPARRTTLLCGICLGGCVSAAAQGAVLIALAPAGGLPYRPLLLLGLLAQLTLCAFALTALGTAIAVRIRRAETFALLLSLTSAPFLFTSGAFVPRSALPGWLDPLAAVNPLAYACDALHGTIRALAGHPATADGAGRLPLAANTAALLLTGLIALYLGARSFDRHQATD</sequence>
<keyword evidence="5" id="KW-0046">Antibiotic resistance</keyword>
<dbReference type="InterPro" id="IPR000412">
    <property type="entry name" value="ABC_2_transport"/>
</dbReference>
<dbReference type="PANTHER" id="PTHR43229:SF3">
    <property type="entry name" value="ABC-TYPE MULTIDRUG TRANSPORT SYSTEM, PERMEASE COMPONENT"/>
    <property type="match status" value="1"/>
</dbReference>
<dbReference type="GO" id="GO:0046677">
    <property type="term" value="P:response to antibiotic"/>
    <property type="evidence" value="ECO:0007669"/>
    <property type="project" value="UniProtKB-KW"/>
</dbReference>
<feature type="domain" description="ABC transmembrane type-2" evidence="7">
    <location>
        <begin position="32"/>
        <end position="268"/>
    </location>
</feature>
<gene>
    <name evidence="8" type="ORF">E4099_16510</name>
</gene>
<dbReference type="OrthoDB" id="9255971at2"/>
<dbReference type="PANTHER" id="PTHR43229">
    <property type="entry name" value="NODULATION PROTEIN J"/>
    <property type="match status" value="1"/>
</dbReference>
<comment type="caution">
    <text evidence="8">The sequence shown here is derived from an EMBL/GenBank/DDBJ whole genome shotgun (WGS) entry which is preliminary data.</text>
</comment>
<feature type="transmembrane region" description="Helical" evidence="6">
    <location>
        <begin position="111"/>
        <end position="133"/>
    </location>
</feature>
<name>A0A4Z0HA94_9ACTN</name>
<evidence type="ECO:0000256" key="6">
    <source>
        <dbReference type="RuleBase" id="RU361157"/>
    </source>
</evidence>
<keyword evidence="4 6" id="KW-0472">Membrane</keyword>
<dbReference type="GO" id="GO:0043190">
    <property type="term" value="C:ATP-binding cassette (ABC) transporter complex"/>
    <property type="evidence" value="ECO:0007669"/>
    <property type="project" value="InterPro"/>
</dbReference>
<accession>A0A4Z0HA94</accession>
<comment type="subcellular location">
    <subcellularLocation>
        <location evidence="6">Cell membrane</location>
        <topology evidence="6">Multi-pass membrane protein</topology>
    </subcellularLocation>
    <subcellularLocation>
        <location evidence="1">Membrane</location>
        <topology evidence="1">Multi-pass membrane protein</topology>
    </subcellularLocation>
</comment>
<dbReference type="PIRSF" id="PIRSF006648">
    <property type="entry name" value="DrrB"/>
    <property type="match status" value="1"/>
</dbReference>
<proteinExistence type="inferred from homology"/>
<feature type="transmembrane region" description="Helical" evidence="6">
    <location>
        <begin position="145"/>
        <end position="169"/>
    </location>
</feature>
<feature type="transmembrane region" description="Helical" evidence="6">
    <location>
        <begin position="34"/>
        <end position="56"/>
    </location>
</feature>
<evidence type="ECO:0000313" key="8">
    <source>
        <dbReference type="EMBL" id="TGB07861.1"/>
    </source>
</evidence>
<feature type="transmembrane region" description="Helical" evidence="6">
    <location>
        <begin position="68"/>
        <end position="91"/>
    </location>
</feature>
<dbReference type="Pfam" id="PF01061">
    <property type="entry name" value="ABC2_membrane"/>
    <property type="match status" value="1"/>
</dbReference>
<dbReference type="InterPro" id="IPR047817">
    <property type="entry name" value="ABC2_TM_bact-type"/>
</dbReference>
<keyword evidence="3 6" id="KW-1133">Transmembrane helix</keyword>
<protein>
    <recommendedName>
        <fullName evidence="6">Transport permease protein</fullName>
    </recommendedName>
</protein>
<evidence type="ECO:0000256" key="5">
    <source>
        <dbReference type="ARBA" id="ARBA00023251"/>
    </source>
</evidence>
<feature type="transmembrane region" description="Helical" evidence="6">
    <location>
        <begin position="176"/>
        <end position="196"/>
    </location>
</feature>
<evidence type="ECO:0000256" key="1">
    <source>
        <dbReference type="ARBA" id="ARBA00004141"/>
    </source>
</evidence>
<evidence type="ECO:0000256" key="4">
    <source>
        <dbReference type="ARBA" id="ARBA00023136"/>
    </source>
</evidence>
<dbReference type="RefSeq" id="WP_135339827.1">
    <property type="nucleotide sequence ID" value="NZ_JBHLTX010000045.1"/>
</dbReference>
<keyword evidence="6" id="KW-0813">Transport</keyword>
<evidence type="ECO:0000256" key="3">
    <source>
        <dbReference type="ARBA" id="ARBA00022989"/>
    </source>
</evidence>
<feature type="transmembrane region" description="Helical" evidence="6">
    <location>
        <begin position="243"/>
        <end position="262"/>
    </location>
</feature>
<dbReference type="PRINTS" id="PR00164">
    <property type="entry name" value="ABC2TRNSPORT"/>
</dbReference>
<organism evidence="8 9">
    <name type="scientific">Streptomyces palmae</name>
    <dbReference type="NCBI Taxonomy" id="1701085"/>
    <lineage>
        <taxon>Bacteria</taxon>
        <taxon>Bacillati</taxon>
        <taxon>Actinomycetota</taxon>
        <taxon>Actinomycetes</taxon>
        <taxon>Kitasatosporales</taxon>
        <taxon>Streptomycetaceae</taxon>
        <taxon>Streptomyces</taxon>
    </lineage>
</organism>
<keyword evidence="2 6" id="KW-0812">Transmembrane</keyword>
<keyword evidence="9" id="KW-1185">Reference proteome</keyword>
<reference evidence="8 9" key="1">
    <citation type="submission" date="2019-03" db="EMBL/GenBank/DDBJ databases">
        <authorList>
            <person name="Gonzalez-Pimentel J.L."/>
        </authorList>
    </citation>
    <scope>NUCLEOTIDE SEQUENCE [LARGE SCALE GENOMIC DNA]</scope>
    <source>
        <strain evidence="8 9">JCM 31289</strain>
    </source>
</reference>
<dbReference type="GO" id="GO:0140359">
    <property type="term" value="F:ABC-type transporter activity"/>
    <property type="evidence" value="ECO:0007669"/>
    <property type="project" value="InterPro"/>
</dbReference>
<dbReference type="PROSITE" id="PS51012">
    <property type="entry name" value="ABC_TM2"/>
    <property type="match status" value="1"/>
</dbReference>
<dbReference type="InterPro" id="IPR051784">
    <property type="entry name" value="Nod_factor_ABC_transporter"/>
</dbReference>
<dbReference type="Proteomes" id="UP000297948">
    <property type="component" value="Unassembled WGS sequence"/>
</dbReference>
<evidence type="ECO:0000256" key="2">
    <source>
        <dbReference type="ARBA" id="ARBA00022692"/>
    </source>
</evidence>
<dbReference type="EMBL" id="SRID01000142">
    <property type="protein sequence ID" value="TGB07861.1"/>
    <property type="molecule type" value="Genomic_DNA"/>
</dbReference>
<dbReference type="InterPro" id="IPR013525">
    <property type="entry name" value="ABC2_TM"/>
</dbReference>
<evidence type="ECO:0000313" key="9">
    <source>
        <dbReference type="Proteomes" id="UP000297948"/>
    </source>
</evidence>